<feature type="region of interest" description="Disordered" evidence="1">
    <location>
        <begin position="20"/>
        <end position="39"/>
    </location>
</feature>
<accession>A0AAJ6YNC0</accession>
<evidence type="ECO:0000313" key="2">
    <source>
        <dbReference type="Proteomes" id="UP000695007"/>
    </source>
</evidence>
<dbReference type="GeneID" id="105364875"/>
<dbReference type="KEGG" id="csol:105364875"/>
<dbReference type="Proteomes" id="UP000695007">
    <property type="component" value="Unplaced"/>
</dbReference>
<proteinExistence type="predicted"/>
<evidence type="ECO:0000256" key="1">
    <source>
        <dbReference type="SAM" id="MobiDB-lite"/>
    </source>
</evidence>
<reference evidence="3" key="1">
    <citation type="submission" date="2025-08" db="UniProtKB">
        <authorList>
            <consortium name="RefSeq"/>
        </authorList>
    </citation>
    <scope>IDENTIFICATION</scope>
</reference>
<name>A0AAJ6YNC0_9HYME</name>
<keyword evidence="2" id="KW-1185">Reference proteome</keyword>
<organism evidence="2 3">
    <name type="scientific">Ceratosolen solmsi marchali</name>
    <dbReference type="NCBI Taxonomy" id="326594"/>
    <lineage>
        <taxon>Eukaryota</taxon>
        <taxon>Metazoa</taxon>
        <taxon>Ecdysozoa</taxon>
        <taxon>Arthropoda</taxon>
        <taxon>Hexapoda</taxon>
        <taxon>Insecta</taxon>
        <taxon>Pterygota</taxon>
        <taxon>Neoptera</taxon>
        <taxon>Endopterygota</taxon>
        <taxon>Hymenoptera</taxon>
        <taxon>Apocrita</taxon>
        <taxon>Proctotrupomorpha</taxon>
        <taxon>Chalcidoidea</taxon>
        <taxon>Agaonidae</taxon>
        <taxon>Agaoninae</taxon>
        <taxon>Ceratosolen</taxon>
    </lineage>
</organism>
<gene>
    <name evidence="3" type="primary">LOC105364875</name>
</gene>
<evidence type="ECO:0000313" key="3">
    <source>
        <dbReference type="RefSeq" id="XP_011501207.1"/>
    </source>
</evidence>
<dbReference type="AlphaFoldDB" id="A0AAJ6YNC0"/>
<protein>
    <submittedName>
        <fullName evidence="3">Uncharacterized protein LOC105364875</fullName>
    </submittedName>
</protein>
<dbReference type="RefSeq" id="XP_011501207.1">
    <property type="nucleotide sequence ID" value="XM_011502905.1"/>
</dbReference>
<sequence>MSNASGSLNDMRQRIEADKRSIFEQTLNDNSTNTTNSSKEHKKISDAVYTLIFTDEDVDDSEELFNQILKKAEKAYKQDKEFKKKNPHLKNILDNFQIPSTKVRQRKSKEIEDSLKIINNFRRNLIETEVPKKTCSYTSIINAKNKKKKTSVKKSLAPEEKNPKYKTYPVWKTTETYTPIFPASTTPRWTENEFLPKANKMYTPHQIYNWVETTDCQINAPPSSEENVRTNAATCNSIIDNETFATPAKSAIDGITSIRSTLVQFKPSPPRRLSHSNSENSSISSNFPFIMENEENGYDQDIDNIHLSYEKYDHAEMDQDHLNENYTENFINNPKEQSDYKENFDKSYLLNNNNDTANETNGSCSKSFSKEPFFEDFIRNLNNSISNNYNMEVKCSMKFKLFQ</sequence>